<dbReference type="EMBL" id="JACHNA010000001">
    <property type="protein sequence ID" value="MBB4736046.1"/>
    <property type="molecule type" value="Genomic_DNA"/>
</dbReference>
<organism evidence="3 4">
    <name type="scientific">Micrococcus cohnii</name>
    <dbReference type="NCBI Taxonomy" id="993416"/>
    <lineage>
        <taxon>Bacteria</taxon>
        <taxon>Bacillati</taxon>
        <taxon>Actinomycetota</taxon>
        <taxon>Actinomycetes</taxon>
        <taxon>Micrococcales</taxon>
        <taxon>Micrococcaceae</taxon>
        <taxon>Micrococcus</taxon>
    </lineage>
</organism>
<dbReference type="InterPro" id="IPR016040">
    <property type="entry name" value="NAD(P)-bd_dom"/>
</dbReference>
<dbReference type="GO" id="GO:0005737">
    <property type="term" value="C:cytoplasm"/>
    <property type="evidence" value="ECO:0007669"/>
    <property type="project" value="TreeGrafter"/>
</dbReference>
<dbReference type="Proteomes" id="UP000540191">
    <property type="component" value="Unassembled WGS sequence"/>
</dbReference>
<dbReference type="GO" id="GO:0004029">
    <property type="term" value="F:aldehyde dehydrogenase (NAD+) activity"/>
    <property type="evidence" value="ECO:0007669"/>
    <property type="project" value="TreeGrafter"/>
</dbReference>
<dbReference type="InterPro" id="IPR036291">
    <property type="entry name" value="NAD(P)-bd_dom_sf"/>
</dbReference>
<protein>
    <submittedName>
        <fullName evidence="3">Uncharacterized protein YbjT (DUF2867 family)</fullName>
    </submittedName>
</protein>
<dbReference type="AlphaFoldDB" id="A0A7W7GPY1"/>
<name>A0A7W7GPY1_9MICC</name>
<feature type="region of interest" description="Disordered" evidence="1">
    <location>
        <begin position="1"/>
        <end position="26"/>
    </location>
</feature>
<dbReference type="Pfam" id="PF13460">
    <property type="entry name" value="NAD_binding_10"/>
    <property type="match status" value="1"/>
</dbReference>
<dbReference type="Gene3D" id="3.40.50.720">
    <property type="entry name" value="NAD(P)-binding Rossmann-like Domain"/>
    <property type="match status" value="1"/>
</dbReference>
<proteinExistence type="predicted"/>
<feature type="domain" description="NAD(P)-binding" evidence="2">
    <location>
        <begin position="34"/>
        <end position="145"/>
    </location>
</feature>
<accession>A0A7W7GPY1</accession>
<evidence type="ECO:0000259" key="2">
    <source>
        <dbReference type="Pfam" id="PF13460"/>
    </source>
</evidence>
<sequence length="527" mass="57739">MDTTLPVETPTPVHRPLPRHPLPEGQGRRVLVTGASGYLGGRVIPELLEAGFTVRGTARNPQRLESRPWAGDVELVEADLADEGQVLAAMHQVHTVLYLVHSMGSGLGDGFVEKEQEIADIVARSAESAGVRQIVYLSGLHPRHKRVEDLSDHMRSRELVARRLDQSSVPTFTYEAGVVIGSGSTSFEMIRHLAERLPVMPGPSWLKNQVEPVAVRDVLYYLTQACAFETPVQDRAQIGCGRPQTFASMLEQYAEVAGLPRRRVIALPIPAMTLSGVWVGLVTPVPTKVALPLAQSLMEDAVTVEHSVVRHVPDPPGGLTSYREAVRHALALYAQGPLEVTFENDIMGTHDPADPLPSDPDWSGQQVFTDERERDSELSAAEVWPAIESIGGTTGWYSTPLLWRVRGWMDKLVGGPGLSRGRRDPEHLRAGDVVDWWRVESIERGETLTLRAEMRAGGRAWLRLSVADRPEGGSRYRQSAVFMPSGAVGRAYWSAIKPFHALVFPQMADNLLAEAAQRAARSSTGSA</sequence>
<evidence type="ECO:0000256" key="1">
    <source>
        <dbReference type="SAM" id="MobiDB-lite"/>
    </source>
</evidence>
<evidence type="ECO:0000313" key="3">
    <source>
        <dbReference type="EMBL" id="MBB4736046.1"/>
    </source>
</evidence>
<dbReference type="PANTHER" id="PTHR48079:SF6">
    <property type="entry name" value="NAD(P)-BINDING DOMAIN-CONTAINING PROTEIN-RELATED"/>
    <property type="match status" value="1"/>
</dbReference>
<dbReference type="RefSeq" id="WP_184241655.1">
    <property type="nucleotide sequence ID" value="NZ_JACHNA010000001.1"/>
</dbReference>
<gene>
    <name evidence="3" type="ORF">HDA30_001554</name>
</gene>
<dbReference type="SUPFAM" id="SSF55961">
    <property type="entry name" value="Bet v1-like"/>
    <property type="match status" value="1"/>
</dbReference>
<dbReference type="InterPro" id="IPR021295">
    <property type="entry name" value="DUF2867"/>
</dbReference>
<reference evidence="3 4" key="1">
    <citation type="submission" date="2020-08" db="EMBL/GenBank/DDBJ databases">
        <title>Sequencing the genomes of 1000 actinobacteria strains.</title>
        <authorList>
            <person name="Klenk H.-P."/>
        </authorList>
    </citation>
    <scope>NUCLEOTIDE SEQUENCE [LARGE SCALE GENOMIC DNA]</scope>
    <source>
        <strain evidence="3 4">DSM 23974</strain>
    </source>
</reference>
<keyword evidence="4" id="KW-1185">Reference proteome</keyword>
<dbReference type="Pfam" id="PF11066">
    <property type="entry name" value="DUF2867"/>
    <property type="match status" value="1"/>
</dbReference>
<comment type="caution">
    <text evidence="3">The sequence shown here is derived from an EMBL/GenBank/DDBJ whole genome shotgun (WGS) entry which is preliminary data.</text>
</comment>
<evidence type="ECO:0000313" key="4">
    <source>
        <dbReference type="Proteomes" id="UP000540191"/>
    </source>
</evidence>
<dbReference type="InterPro" id="IPR051783">
    <property type="entry name" value="NAD(P)-dependent_oxidoreduct"/>
</dbReference>
<dbReference type="PANTHER" id="PTHR48079">
    <property type="entry name" value="PROTEIN YEEZ"/>
    <property type="match status" value="1"/>
</dbReference>
<dbReference type="SUPFAM" id="SSF51735">
    <property type="entry name" value="NAD(P)-binding Rossmann-fold domains"/>
    <property type="match status" value="1"/>
</dbReference>